<dbReference type="OrthoDB" id="2050760at2"/>
<dbReference type="SUPFAM" id="SSF51445">
    <property type="entry name" value="(Trans)glycosidases"/>
    <property type="match status" value="1"/>
</dbReference>
<reference evidence="1 2" key="1">
    <citation type="submission" date="2015-09" db="EMBL/GenBank/DDBJ databases">
        <authorList>
            <consortium name="Pathogen Informatics"/>
        </authorList>
    </citation>
    <scope>NUCLEOTIDE SEQUENCE [LARGE SCALE GENOMIC DNA]</scope>
    <source>
        <strain evidence="1 2">2789STDY5834928</strain>
    </source>
</reference>
<protein>
    <submittedName>
        <fullName evidence="1">Uncharacterized protein</fullName>
    </submittedName>
</protein>
<dbReference type="Proteomes" id="UP000095662">
    <property type="component" value="Unassembled WGS sequence"/>
</dbReference>
<name>A0A174ZKM7_9FIRM</name>
<dbReference type="AlphaFoldDB" id="A0A174ZKM7"/>
<dbReference type="EMBL" id="CZBY01000005">
    <property type="protein sequence ID" value="CUQ84521.1"/>
    <property type="molecule type" value="Genomic_DNA"/>
</dbReference>
<evidence type="ECO:0000313" key="2">
    <source>
        <dbReference type="Proteomes" id="UP000095662"/>
    </source>
</evidence>
<accession>A0A174ZKM7</accession>
<dbReference type="Gene3D" id="3.20.20.80">
    <property type="entry name" value="Glycosidases"/>
    <property type="match status" value="1"/>
</dbReference>
<gene>
    <name evidence="1" type="ORF">ERS852540_00908</name>
</gene>
<evidence type="ECO:0000313" key="1">
    <source>
        <dbReference type="EMBL" id="CUQ84521.1"/>
    </source>
</evidence>
<dbReference type="STRING" id="39492.ERS852540_00908"/>
<sequence length="482" mass="55506">MSEIKKIHMGPAKCAVDLGDGSERGEYVNQDYILNKLGRPHRAVSLMYCYYPLDETWPARARNAFKDKEIAFQWDYPYDDYFTYKGGIGGTTDDEPFTCMRDVRRHGQDVILTMTIDPNVTDEHLEQIGKELSTFGRMQLRINHEATGNWFSFTKRATYQQVADFYIHAREVIKKFAPNVQTILCIGGVEHPEKGGEIEMEKEFADAVRATDIWSVDKYMALHWGWPFDVADEGGNSFSRSKVADTYNLTKLSEKRYRELCGGEKKPMVMSEFNADGDVTGPYDQAEMVKEFCDMLKNDKDQGWFNGFTFYQFRDRGRLGLEIEDPNNADCGIEQPVMQTYKEIIHDEYFYPEMKSEGDAQFPVKLRWGGSEDAEGIEIPLHFEKNPTFCEITFEDEDADLNLMMEINGKWFYKAPHAKTIDFMSAFFEKPLDGEADMTLKIFAPPASGENVNDGSEDWMLNTYSTITKMPNIRIRFAPILK</sequence>
<dbReference type="InterPro" id="IPR017853">
    <property type="entry name" value="GH"/>
</dbReference>
<organism evidence="1 2">
    <name type="scientific">[Eubacterium] siraeum</name>
    <dbReference type="NCBI Taxonomy" id="39492"/>
    <lineage>
        <taxon>Bacteria</taxon>
        <taxon>Bacillati</taxon>
        <taxon>Bacillota</taxon>
        <taxon>Clostridia</taxon>
        <taxon>Eubacteriales</taxon>
        <taxon>Oscillospiraceae</taxon>
        <taxon>Oscillospiraceae incertae sedis</taxon>
    </lineage>
</organism>
<proteinExistence type="predicted"/>